<reference evidence="1" key="1">
    <citation type="submission" date="2020-04" db="EMBL/GenBank/DDBJ databases">
        <authorList>
            <person name="Chiriac C."/>
            <person name="Salcher M."/>
            <person name="Ghai R."/>
            <person name="Kavagutti S V."/>
        </authorList>
    </citation>
    <scope>NUCLEOTIDE SEQUENCE</scope>
</reference>
<evidence type="ECO:0000313" key="1">
    <source>
        <dbReference type="EMBL" id="CAB4164687.1"/>
    </source>
</evidence>
<protein>
    <submittedName>
        <fullName evidence="1">Uncharacterized protein</fullName>
    </submittedName>
</protein>
<dbReference type="EMBL" id="LR796766">
    <property type="protein sequence ID" value="CAB4164687.1"/>
    <property type="molecule type" value="Genomic_DNA"/>
</dbReference>
<proteinExistence type="predicted"/>
<gene>
    <name evidence="1" type="ORF">UFOVP828_70</name>
</gene>
<accession>A0A6J5P074</accession>
<organism evidence="1">
    <name type="scientific">uncultured Caudovirales phage</name>
    <dbReference type="NCBI Taxonomy" id="2100421"/>
    <lineage>
        <taxon>Viruses</taxon>
        <taxon>Duplodnaviria</taxon>
        <taxon>Heunggongvirae</taxon>
        <taxon>Uroviricota</taxon>
        <taxon>Caudoviricetes</taxon>
        <taxon>Peduoviridae</taxon>
        <taxon>Maltschvirus</taxon>
        <taxon>Maltschvirus maltsch</taxon>
    </lineage>
</organism>
<name>A0A6J5P074_9CAUD</name>
<sequence length="65" mass="7067">MLSAYHGGLTKIKSKHGVSQTFRGDFNHILNDSNVRFGPSVSSGFLSVVSDKIKLTTNKGNKNDD</sequence>